<reference evidence="4 5" key="1">
    <citation type="submission" date="2015-11" db="EMBL/GenBank/DDBJ databases">
        <authorList>
            <person name="Zhang Y."/>
            <person name="Guo Z."/>
        </authorList>
    </citation>
    <scope>NUCLEOTIDE SEQUENCE [LARGE SCALE GENOMIC DNA]</scope>
    <source>
        <strain evidence="4 5">KCTC 12086</strain>
    </source>
</reference>
<feature type="domain" description="Smf/DprA SLOG" evidence="2">
    <location>
        <begin position="78"/>
        <end position="286"/>
    </location>
</feature>
<evidence type="ECO:0000313" key="4">
    <source>
        <dbReference type="EMBL" id="ALO40551.1"/>
    </source>
</evidence>
<dbReference type="Gene3D" id="3.40.50.450">
    <property type="match status" value="1"/>
</dbReference>
<dbReference type="PATRIC" id="fig|161398.10.peg.22"/>
<dbReference type="KEGG" id="pphe:PP2015_21"/>
<dbReference type="PANTHER" id="PTHR43022:SF1">
    <property type="entry name" value="PROTEIN SMF"/>
    <property type="match status" value="1"/>
</dbReference>
<dbReference type="PANTHER" id="PTHR43022">
    <property type="entry name" value="PROTEIN SMF"/>
    <property type="match status" value="1"/>
</dbReference>
<dbReference type="InterPro" id="IPR041614">
    <property type="entry name" value="DprA_WH"/>
</dbReference>
<evidence type="ECO:0000259" key="2">
    <source>
        <dbReference type="Pfam" id="PF02481"/>
    </source>
</evidence>
<dbReference type="GO" id="GO:0009294">
    <property type="term" value="P:DNA-mediated transformation"/>
    <property type="evidence" value="ECO:0007669"/>
    <property type="project" value="InterPro"/>
</dbReference>
<dbReference type="Pfam" id="PF17782">
    <property type="entry name" value="WHD_DprA"/>
    <property type="match status" value="1"/>
</dbReference>
<dbReference type="NCBIfam" id="TIGR00732">
    <property type="entry name" value="dprA"/>
    <property type="match status" value="1"/>
</dbReference>
<dbReference type="InterPro" id="IPR036388">
    <property type="entry name" value="WH-like_DNA-bd_sf"/>
</dbReference>
<evidence type="ECO:0000313" key="5">
    <source>
        <dbReference type="Proteomes" id="UP000061457"/>
    </source>
</evidence>
<keyword evidence="5" id="KW-1185">Reference proteome</keyword>
<comment type="similarity">
    <text evidence="1">Belongs to the DprA/Smf family.</text>
</comment>
<organism evidence="4 5">
    <name type="scientific">Pseudoalteromonas phenolica</name>
    <dbReference type="NCBI Taxonomy" id="161398"/>
    <lineage>
        <taxon>Bacteria</taxon>
        <taxon>Pseudomonadati</taxon>
        <taxon>Pseudomonadota</taxon>
        <taxon>Gammaproteobacteria</taxon>
        <taxon>Alteromonadales</taxon>
        <taxon>Pseudoalteromonadaceae</taxon>
        <taxon>Pseudoalteromonas</taxon>
    </lineage>
</organism>
<dbReference type="OrthoDB" id="9785707at2"/>
<dbReference type="Gene3D" id="1.10.10.10">
    <property type="entry name" value="Winged helix-like DNA-binding domain superfamily/Winged helix DNA-binding domain"/>
    <property type="match status" value="1"/>
</dbReference>
<feature type="domain" description="DprA winged helix" evidence="3">
    <location>
        <begin position="300"/>
        <end position="356"/>
    </location>
</feature>
<accession>A0A0S2JWP6</accession>
<dbReference type="AlphaFoldDB" id="A0A0S2JWP6"/>
<dbReference type="SUPFAM" id="SSF102405">
    <property type="entry name" value="MCP/YpsA-like"/>
    <property type="match status" value="1"/>
</dbReference>
<evidence type="ECO:0000259" key="3">
    <source>
        <dbReference type="Pfam" id="PF17782"/>
    </source>
</evidence>
<dbReference type="InterPro" id="IPR003488">
    <property type="entry name" value="DprA"/>
</dbReference>
<dbReference type="STRING" id="161398.PP2015_21"/>
<dbReference type="Pfam" id="PF02481">
    <property type="entry name" value="DNA_processg_A"/>
    <property type="match status" value="1"/>
</dbReference>
<sequence>MATLSQLQGLILYLTKGLGSATLSAIESKIDLVELFDLHHDELIALGINPTIAEQIATPDLKRIEQLQKFCEQQSIQIIHTEHETYPKLLKQTCHAPLILFCKGNITLLNEPQIAIVGSRNATPPGLECASEFAYQLTRSGIAVTSGMAMGIDGAAHKGALAGNGNTIAVLGTGVDVVYPKRHNYLYQQLAEQGLVISEFLPGTVANQHHFPRRNRIISGLSLGTLIVEAEIKSGSLVTAKYALEQNREVFAIPGSIRNPLAAGCHHLIKQGAKLVENVADILEDVSFLPNNGLYNIERAENAPIEDSKENCPVLKSLGFEAASVDVITHRTQWPVEKVLARLLDLELEDKVARTAEGYIKLARG</sequence>
<dbReference type="EMBL" id="CP013187">
    <property type="protein sequence ID" value="ALO40551.1"/>
    <property type="molecule type" value="Genomic_DNA"/>
</dbReference>
<protein>
    <submittedName>
        <fullName evidence="4">DNA processing protein</fullName>
    </submittedName>
</protein>
<gene>
    <name evidence="4" type="ORF">PP2015_21</name>
</gene>
<dbReference type="RefSeq" id="WP_058028300.1">
    <property type="nucleotide sequence ID" value="NZ_CP013187.1"/>
</dbReference>
<dbReference type="Proteomes" id="UP000061457">
    <property type="component" value="Chromosome I"/>
</dbReference>
<name>A0A0S2JWP6_9GAMM</name>
<evidence type="ECO:0000256" key="1">
    <source>
        <dbReference type="ARBA" id="ARBA00006525"/>
    </source>
</evidence>
<proteinExistence type="inferred from homology"/>
<dbReference type="InterPro" id="IPR057666">
    <property type="entry name" value="DrpA_SLOG"/>
</dbReference>